<keyword evidence="2" id="KW-0378">Hydrolase</keyword>
<feature type="region of interest" description="Disordered" evidence="3">
    <location>
        <begin position="1"/>
        <end position="25"/>
    </location>
</feature>
<dbReference type="PANTHER" id="PTHR24252">
    <property type="entry name" value="ACROSIN-RELATED"/>
    <property type="match status" value="1"/>
</dbReference>
<dbReference type="Proteomes" id="UP001501637">
    <property type="component" value="Unassembled WGS sequence"/>
</dbReference>
<organism evidence="5 6">
    <name type="scientific">Streptomyces rectiviolaceus</name>
    <dbReference type="NCBI Taxonomy" id="332591"/>
    <lineage>
        <taxon>Bacteria</taxon>
        <taxon>Bacillati</taxon>
        <taxon>Actinomycetota</taxon>
        <taxon>Actinomycetes</taxon>
        <taxon>Kitasatosporales</taxon>
        <taxon>Streptomycetaceae</taxon>
        <taxon>Streptomyces</taxon>
    </lineage>
</organism>
<accession>A0ABP6MZF0</accession>
<name>A0ABP6MZF0_9ACTN</name>
<evidence type="ECO:0000313" key="5">
    <source>
        <dbReference type="EMBL" id="GAA3131417.1"/>
    </source>
</evidence>
<dbReference type="PROSITE" id="PS00134">
    <property type="entry name" value="TRYPSIN_HIS"/>
    <property type="match status" value="1"/>
</dbReference>
<feature type="region of interest" description="Disordered" evidence="3">
    <location>
        <begin position="60"/>
        <end position="80"/>
    </location>
</feature>
<sequence>MARLASTPFHCKAHPRIPNQPTRGPMAENRPLLYADTDLHNPQQRFGGLMPSLGILWGRQGPATRATPHEPPTKGSPLNTKLRGVKRAATLGAIALAAVSLQPVAASAAPHPGPTPGERIVGGTPAEQGEFPFMVRLSMGCGGALYAQDIVLTAAHCVDGSGDNTSITATGGVVDLESPDAITVKSTKVLQAPGYNGKGKDWALIKLEKPIDQPTLKIAKDDKLNNGDFDIAGWGADKEGGQQQRYLLKAKVPFVSDADCEAAYGADLTPGEELCAGKLAEGGTDTCQGDSGGPMFRKDEAGEYVQVGIVSWGNGCARPKFPGVYTEVSTFAGDIEKAASEL</sequence>
<keyword evidence="2" id="KW-0720">Serine protease</keyword>
<dbReference type="CDD" id="cd00190">
    <property type="entry name" value="Tryp_SPc"/>
    <property type="match status" value="1"/>
</dbReference>
<dbReference type="EMBL" id="BAAAUG010000124">
    <property type="protein sequence ID" value="GAA3131417.1"/>
    <property type="molecule type" value="Genomic_DNA"/>
</dbReference>
<proteinExistence type="predicted"/>
<dbReference type="InterPro" id="IPR033116">
    <property type="entry name" value="TRYPSIN_SER"/>
</dbReference>
<dbReference type="InterPro" id="IPR018114">
    <property type="entry name" value="TRYPSIN_HIS"/>
</dbReference>
<keyword evidence="1" id="KW-1015">Disulfide bond</keyword>
<reference evidence="6" key="1">
    <citation type="journal article" date="2019" name="Int. J. Syst. Evol. Microbiol.">
        <title>The Global Catalogue of Microorganisms (GCM) 10K type strain sequencing project: providing services to taxonomists for standard genome sequencing and annotation.</title>
        <authorList>
            <consortium name="The Broad Institute Genomics Platform"/>
            <consortium name="The Broad Institute Genome Sequencing Center for Infectious Disease"/>
            <person name="Wu L."/>
            <person name="Ma J."/>
        </authorList>
    </citation>
    <scope>NUCLEOTIDE SEQUENCE [LARGE SCALE GENOMIC DNA]</scope>
    <source>
        <strain evidence="6">JCM 9092</strain>
    </source>
</reference>
<dbReference type="Gene3D" id="2.40.10.10">
    <property type="entry name" value="Trypsin-like serine proteases"/>
    <property type="match status" value="2"/>
</dbReference>
<dbReference type="PRINTS" id="PR00722">
    <property type="entry name" value="CHYMOTRYPSIN"/>
</dbReference>
<gene>
    <name evidence="5" type="ORF">GCM10010449_60600</name>
</gene>
<dbReference type="InterPro" id="IPR001254">
    <property type="entry name" value="Trypsin_dom"/>
</dbReference>
<dbReference type="InterPro" id="IPR043504">
    <property type="entry name" value="Peptidase_S1_PA_chymotrypsin"/>
</dbReference>
<evidence type="ECO:0000256" key="3">
    <source>
        <dbReference type="SAM" id="MobiDB-lite"/>
    </source>
</evidence>
<protein>
    <recommendedName>
        <fullName evidence="4">Peptidase S1 domain-containing protein</fullName>
    </recommendedName>
</protein>
<evidence type="ECO:0000256" key="1">
    <source>
        <dbReference type="ARBA" id="ARBA00023157"/>
    </source>
</evidence>
<dbReference type="SUPFAM" id="SSF50494">
    <property type="entry name" value="Trypsin-like serine proteases"/>
    <property type="match status" value="1"/>
</dbReference>
<evidence type="ECO:0000259" key="4">
    <source>
        <dbReference type="PROSITE" id="PS50240"/>
    </source>
</evidence>
<feature type="domain" description="Peptidase S1" evidence="4">
    <location>
        <begin position="120"/>
        <end position="340"/>
    </location>
</feature>
<dbReference type="InterPro" id="IPR009003">
    <property type="entry name" value="Peptidase_S1_PA"/>
</dbReference>
<dbReference type="PROSITE" id="PS50240">
    <property type="entry name" value="TRYPSIN_DOM"/>
    <property type="match status" value="1"/>
</dbReference>
<dbReference type="PANTHER" id="PTHR24252:SF7">
    <property type="entry name" value="HYALIN"/>
    <property type="match status" value="1"/>
</dbReference>
<dbReference type="Pfam" id="PF00089">
    <property type="entry name" value="Trypsin"/>
    <property type="match status" value="1"/>
</dbReference>
<comment type="caution">
    <text evidence="5">The sequence shown here is derived from an EMBL/GenBank/DDBJ whole genome shotgun (WGS) entry which is preliminary data.</text>
</comment>
<keyword evidence="2" id="KW-0645">Protease</keyword>
<dbReference type="SMART" id="SM00020">
    <property type="entry name" value="Tryp_SPc"/>
    <property type="match status" value="1"/>
</dbReference>
<dbReference type="InterPro" id="IPR001314">
    <property type="entry name" value="Peptidase_S1A"/>
</dbReference>
<evidence type="ECO:0000256" key="2">
    <source>
        <dbReference type="RuleBase" id="RU363034"/>
    </source>
</evidence>
<keyword evidence="6" id="KW-1185">Reference proteome</keyword>
<dbReference type="PROSITE" id="PS00135">
    <property type="entry name" value="TRYPSIN_SER"/>
    <property type="match status" value="1"/>
</dbReference>
<evidence type="ECO:0000313" key="6">
    <source>
        <dbReference type="Proteomes" id="UP001501637"/>
    </source>
</evidence>